<evidence type="ECO:0000256" key="1">
    <source>
        <dbReference type="ARBA" id="ARBA00001947"/>
    </source>
</evidence>
<organism evidence="6">
    <name type="scientific">mine drainage metagenome</name>
    <dbReference type="NCBI Taxonomy" id="410659"/>
    <lineage>
        <taxon>unclassified sequences</taxon>
        <taxon>metagenomes</taxon>
        <taxon>ecological metagenomes</taxon>
    </lineage>
</organism>
<dbReference type="EMBL" id="MLJW01005681">
    <property type="protein sequence ID" value="OIQ67824.1"/>
    <property type="molecule type" value="Genomic_DNA"/>
</dbReference>
<sequence>MKRLDHPLLSPSLGSHKALTSFHFGQPGSGLKIYIQASLHAEELPGMLVAHHLRARLQDFEAAGALQGEIVLVPAANPIGLAQRLDHKPMGRFEQDTSENFNRHYPDLARAVAPVLTGTLTDDAAANVRRVRRAIGDYLTQWEPDTELQSLRRTLLQLSHDADYMLDLHCDCEGVLHFYTEEPCWPQMVELAHFLGSQAILLAKNSGNLPIDECLSSVWWQLAETLAAAGHSQPLPQGCCSTTIELRGELDVTHAWARQDAQAICHWLQFIGVLACDKPPAVPPALCPATPLAGSQTLHARTPGVVVFAVEPGATLKTGDLVAEVINPLADTTERVTAGVDGVFYARIRDRYITAGGELGKIAGSQAFRTGALLGA</sequence>
<comment type="cofactor">
    <cofactor evidence="1">
        <name>Zn(2+)</name>
        <dbReference type="ChEBI" id="CHEBI:29105"/>
    </cofactor>
</comment>
<dbReference type="InterPro" id="IPR055438">
    <property type="entry name" value="AstE_AspA_cat"/>
</dbReference>
<keyword evidence="3" id="KW-0378">Hydrolase</keyword>
<name>A0A1J5PAS6_9ZZZZ</name>
<dbReference type="Gene3D" id="3.40.630.10">
    <property type="entry name" value="Zn peptidases"/>
    <property type="match status" value="1"/>
</dbReference>
<dbReference type="GO" id="GO:0046872">
    <property type="term" value="F:metal ion binding"/>
    <property type="evidence" value="ECO:0007669"/>
    <property type="project" value="UniProtKB-KW"/>
</dbReference>
<reference evidence="6" key="1">
    <citation type="submission" date="2016-10" db="EMBL/GenBank/DDBJ databases">
        <title>Sequence of Gallionella enrichment culture.</title>
        <authorList>
            <person name="Poehlein A."/>
            <person name="Muehling M."/>
            <person name="Daniel R."/>
        </authorList>
    </citation>
    <scope>NUCLEOTIDE SEQUENCE</scope>
</reference>
<proteinExistence type="predicted"/>
<comment type="caution">
    <text evidence="6">The sequence shown here is derived from an EMBL/GenBank/DDBJ whole genome shotgun (WGS) entry which is preliminary data.</text>
</comment>
<evidence type="ECO:0000256" key="2">
    <source>
        <dbReference type="ARBA" id="ARBA00022723"/>
    </source>
</evidence>
<evidence type="ECO:0000256" key="3">
    <source>
        <dbReference type="ARBA" id="ARBA00022801"/>
    </source>
</evidence>
<dbReference type="AlphaFoldDB" id="A0A1J5PAS6"/>
<dbReference type="PANTHER" id="PTHR37326:SF1">
    <property type="entry name" value="BLL3975 PROTEIN"/>
    <property type="match status" value="1"/>
</dbReference>
<dbReference type="PANTHER" id="PTHR37326">
    <property type="entry name" value="BLL3975 PROTEIN"/>
    <property type="match status" value="1"/>
</dbReference>
<dbReference type="SUPFAM" id="SSF53187">
    <property type="entry name" value="Zn-dependent exopeptidases"/>
    <property type="match status" value="1"/>
</dbReference>
<feature type="domain" description="Succinylglutamate desuccinylase/Aspartoacylase catalytic" evidence="5">
    <location>
        <begin position="30"/>
        <end position="269"/>
    </location>
</feature>
<dbReference type="Pfam" id="PF24827">
    <property type="entry name" value="AstE_AspA_cat"/>
    <property type="match status" value="1"/>
</dbReference>
<gene>
    <name evidence="6" type="ORF">GALL_505940</name>
</gene>
<dbReference type="CDD" id="cd06250">
    <property type="entry name" value="M14_PaAOTO_like"/>
    <property type="match status" value="1"/>
</dbReference>
<accession>A0A1J5PAS6</accession>
<evidence type="ECO:0000259" key="5">
    <source>
        <dbReference type="Pfam" id="PF24827"/>
    </source>
</evidence>
<keyword evidence="4" id="KW-0862">Zinc</keyword>
<keyword evidence="2" id="KW-0479">Metal-binding</keyword>
<evidence type="ECO:0000313" key="6">
    <source>
        <dbReference type="EMBL" id="OIQ67824.1"/>
    </source>
</evidence>
<evidence type="ECO:0000256" key="4">
    <source>
        <dbReference type="ARBA" id="ARBA00022833"/>
    </source>
</evidence>
<dbReference type="InterPro" id="IPR053138">
    <property type="entry name" value="N-alpha-Ac-DABA_deacetylase"/>
</dbReference>
<protein>
    <submittedName>
        <fullName evidence="6">Succinylglutamate desuccinylase / aspartoacylase family protein</fullName>
    </submittedName>
</protein>
<dbReference type="GO" id="GO:0016788">
    <property type="term" value="F:hydrolase activity, acting on ester bonds"/>
    <property type="evidence" value="ECO:0007669"/>
    <property type="project" value="InterPro"/>
</dbReference>